<evidence type="ECO:0000256" key="3">
    <source>
        <dbReference type="ARBA" id="ARBA00023053"/>
    </source>
</evidence>
<evidence type="ECO:0000256" key="6">
    <source>
        <dbReference type="ARBA" id="ARBA00049215"/>
    </source>
</evidence>
<dbReference type="GO" id="GO:0110095">
    <property type="term" value="P:cellular detoxification of aldehyde"/>
    <property type="evidence" value="ECO:0007669"/>
    <property type="project" value="UniProtKB-ARBA"/>
</dbReference>
<dbReference type="KEGG" id="dzi:111297380"/>
<dbReference type="InterPro" id="IPR016162">
    <property type="entry name" value="Ald_DH_N"/>
</dbReference>
<dbReference type="EC" id="1.2.1.19" evidence="4"/>
<evidence type="ECO:0000256" key="1">
    <source>
        <dbReference type="ARBA" id="ARBA00009986"/>
    </source>
</evidence>
<evidence type="ECO:0000313" key="9">
    <source>
        <dbReference type="RefSeq" id="XP_022747871.1"/>
    </source>
</evidence>
<protein>
    <recommendedName>
        <fullName evidence="4">aminobutyraldehyde dehydrogenase</fullName>
        <ecNumber evidence="4">1.2.1.19</ecNumber>
    </recommendedName>
</protein>
<gene>
    <name evidence="9" type="primary">LOC111297380</name>
</gene>
<evidence type="ECO:0000256" key="4">
    <source>
        <dbReference type="ARBA" id="ARBA00039138"/>
    </source>
</evidence>
<keyword evidence="2" id="KW-0520">NAD</keyword>
<accession>A0A6P5Z688</accession>
<dbReference type="Gene3D" id="3.40.605.10">
    <property type="entry name" value="Aldehyde Dehydrogenase, Chain A, domain 1"/>
    <property type="match status" value="1"/>
</dbReference>
<evidence type="ECO:0000256" key="5">
    <source>
        <dbReference type="ARBA" id="ARBA00047421"/>
    </source>
</evidence>
<dbReference type="PANTHER" id="PTHR43860">
    <property type="entry name" value="BETAINE ALDEHYDE DEHYDROGENASE"/>
    <property type="match status" value="1"/>
</dbReference>
<keyword evidence="8" id="KW-1185">Reference proteome</keyword>
<proteinExistence type="inferred from homology"/>
<dbReference type="RefSeq" id="XP_022747871.1">
    <property type="nucleotide sequence ID" value="XM_022892136.1"/>
</dbReference>
<reference evidence="9" key="1">
    <citation type="submission" date="2025-08" db="UniProtKB">
        <authorList>
            <consortium name="RefSeq"/>
        </authorList>
    </citation>
    <scope>IDENTIFICATION</scope>
    <source>
        <tissue evidence="9">Fruit stalk</tissue>
    </source>
</reference>
<dbReference type="InterPro" id="IPR015590">
    <property type="entry name" value="Aldehyde_DH_dom"/>
</dbReference>
<dbReference type="InterPro" id="IPR016161">
    <property type="entry name" value="Ald_DH/histidinol_DH"/>
</dbReference>
<dbReference type="PANTHER" id="PTHR43860:SF2">
    <property type="entry name" value="BETAINE ALDEHYDE DEHYDROGENASE-RELATED"/>
    <property type="match status" value="1"/>
</dbReference>
<evidence type="ECO:0000313" key="8">
    <source>
        <dbReference type="Proteomes" id="UP000515121"/>
    </source>
</evidence>
<dbReference type="Proteomes" id="UP000515121">
    <property type="component" value="Unplaced"/>
</dbReference>
<keyword evidence="3" id="KW-0915">Sodium</keyword>
<dbReference type="AlphaFoldDB" id="A0A6P5Z688"/>
<dbReference type="GeneID" id="111297380"/>
<evidence type="ECO:0000256" key="2">
    <source>
        <dbReference type="ARBA" id="ARBA00023027"/>
    </source>
</evidence>
<feature type="domain" description="Aldehyde dehydrogenase" evidence="7">
    <location>
        <begin position="9"/>
        <end position="106"/>
    </location>
</feature>
<name>A0A6P5Z688_DURZI</name>
<dbReference type="Pfam" id="PF00171">
    <property type="entry name" value="Aldedh"/>
    <property type="match status" value="1"/>
</dbReference>
<comment type="similarity">
    <text evidence="1">Belongs to the aldehyde dehydrogenase family.</text>
</comment>
<organism evidence="8 9">
    <name type="scientific">Durio zibethinus</name>
    <name type="common">Durian</name>
    <dbReference type="NCBI Taxonomy" id="66656"/>
    <lineage>
        <taxon>Eukaryota</taxon>
        <taxon>Viridiplantae</taxon>
        <taxon>Streptophyta</taxon>
        <taxon>Embryophyta</taxon>
        <taxon>Tracheophyta</taxon>
        <taxon>Spermatophyta</taxon>
        <taxon>Magnoliopsida</taxon>
        <taxon>eudicotyledons</taxon>
        <taxon>Gunneridae</taxon>
        <taxon>Pentapetalae</taxon>
        <taxon>rosids</taxon>
        <taxon>malvids</taxon>
        <taxon>Malvales</taxon>
        <taxon>Malvaceae</taxon>
        <taxon>Helicteroideae</taxon>
        <taxon>Durio</taxon>
    </lineage>
</organism>
<dbReference type="SUPFAM" id="SSF53720">
    <property type="entry name" value="ALDH-like"/>
    <property type="match status" value="1"/>
</dbReference>
<sequence>MRFRCKAKDCAAILKPFGLVPITCLELANICRKVGFPPDVLNVLIGLGLKVMIILAYHPNVDKIAFTRSNTIGSMIMEAAAQMVKPVSLELDRKSPIILFEDQEYEKSQ</sequence>
<comment type="catalytic activity">
    <reaction evidence="6">
        <text>4-aminobutanal + NAD(+) + H2O = 4-aminobutanoate + NADH + 2 H(+)</text>
        <dbReference type="Rhea" id="RHEA:19105"/>
        <dbReference type="ChEBI" id="CHEBI:15377"/>
        <dbReference type="ChEBI" id="CHEBI:15378"/>
        <dbReference type="ChEBI" id="CHEBI:57540"/>
        <dbReference type="ChEBI" id="CHEBI:57945"/>
        <dbReference type="ChEBI" id="CHEBI:58264"/>
        <dbReference type="ChEBI" id="CHEBI:59888"/>
        <dbReference type="EC" id="1.2.1.19"/>
    </reaction>
    <physiologicalReaction direction="left-to-right" evidence="6">
        <dbReference type="Rhea" id="RHEA:19106"/>
    </physiologicalReaction>
</comment>
<dbReference type="GO" id="GO:0019145">
    <property type="term" value="F:aminobutyraldehyde dehydrogenase (NAD+) activity"/>
    <property type="evidence" value="ECO:0007669"/>
    <property type="project" value="UniProtKB-EC"/>
</dbReference>
<comment type="catalytic activity">
    <reaction evidence="5">
        <text>3-aminopropanal + NAD(+) + H2O = beta-alanine + NADH + 2 H(+)</text>
        <dbReference type="Rhea" id="RHEA:30695"/>
        <dbReference type="ChEBI" id="CHEBI:15377"/>
        <dbReference type="ChEBI" id="CHEBI:15378"/>
        <dbReference type="ChEBI" id="CHEBI:57540"/>
        <dbReference type="ChEBI" id="CHEBI:57945"/>
        <dbReference type="ChEBI" id="CHEBI:57966"/>
        <dbReference type="ChEBI" id="CHEBI:58374"/>
    </reaction>
    <physiologicalReaction direction="left-to-right" evidence="5">
        <dbReference type="Rhea" id="RHEA:30696"/>
    </physiologicalReaction>
</comment>
<dbReference type="OrthoDB" id="1721490at2759"/>
<evidence type="ECO:0000259" key="7">
    <source>
        <dbReference type="Pfam" id="PF00171"/>
    </source>
</evidence>